<feature type="compositionally biased region" description="Low complexity" evidence="2">
    <location>
        <begin position="855"/>
        <end position="866"/>
    </location>
</feature>
<sequence>MAVAAEEPAAAGRSDAARDAEFEELISSLRGQGEEELTRRGLEPMSVGFANLVCGAEWRGQRVVAKCYTDLVFLRVAPEAIGVADVHAGDSGIGPRVLHSSQRGLVMERLEGQTLDEPDMHRGDLDLLASVARALAALHQLPIPAACDGEPMLWRTMDKMMGVVQEKPELIPEGMPNLEAIREKVHEAKRLLQGHEPKVVFGHNDFKPSNVMLTEGGIKIIDFELSGPNYRGFDLMKVFRTAAGPSQPCMRHFLAVYAEQVGAVSSEAFVSGLLQEADRFEPLTWLEACVFFLTLPVFKPDKAARWNALALDRWAKFQQTLGKLRAGVLVAPIAGLHRSASRCTASGMRRGTLPGRPIAYDPQLVSEECVSLEELSALLAIEAEPPGCAAGARTAGDCGGWEVLDERGSIRVERWLPSSSESDELLIMRGTLSLRDVPVAVAVDQLHSLSARRQWDDHVSQLRRAGGEAGARRVCARDGLESEIIETETRPLFGVLPALKLTQWRALAWLGGAATVLYRDASRAGGVAGGGDAAEGGGLADAWGAWLSEIAAAACEPIRAKSLVIGQVIRRLDPISGSDGSRVFVYLQASVNATAWLLAQGVALDLIAASCDAYEAACRAQLRGPRPPRHAAEHRVPRTVPGSIAERTPGRCTRGSRGGLCAAQDAAACCSVRRVPPPQYFDIASRRGSVCSASTAVSGLWWAASAPDSAAAPAAAGEPAGQLDSPAEAAAGPRPATQADRTQGDPSKMAQELDWKPGEAGKPRTVASAHWEALGGVGDLADDCAPTAGTDGESAVKDSADDCTQSTADADGEPLEDVEPRTAAGAQQAAGVGDLADGTRSTGADGEPAEGGVPQAARGAGAHQGAPVGAGGRADGAQSGDVLGAGTEDAAPRSPNPLDVALDFLGGPALAGGGLLAGLRRTPRQPDTGQTGTPRDAAGPPLGRVLLAAPRRGTTVRLHGAVWCDTAEAVAAAPAAARGARASAPGLLGAAAAASPRQNPLALAVAVRRRRAPLAAGRTAAAPSGGAPLVGALRVASGSLGTEAAARAREQLLLEDAWLQGESSSPRGSAGAPAAARGGRARRHTRGSREVPEPPIPMDQLLTCCMPGAGAGIDVWDSARSPTASTAAPGPP</sequence>
<dbReference type="SUPFAM" id="SSF56112">
    <property type="entry name" value="Protein kinase-like (PK-like)"/>
    <property type="match status" value="1"/>
</dbReference>
<evidence type="ECO:0000313" key="4">
    <source>
        <dbReference type="Proteomes" id="UP001189429"/>
    </source>
</evidence>
<evidence type="ECO:0000256" key="2">
    <source>
        <dbReference type="SAM" id="MobiDB-lite"/>
    </source>
</evidence>
<name>A0ABN9YD78_9DINO</name>
<dbReference type="PANTHER" id="PTHR22603">
    <property type="entry name" value="CHOLINE/ETHANOALAMINE KINASE"/>
    <property type="match status" value="1"/>
</dbReference>
<feature type="compositionally biased region" description="Low complexity" evidence="2">
    <location>
        <begin position="823"/>
        <end position="838"/>
    </location>
</feature>
<accession>A0ABN9YD78</accession>
<dbReference type="Gene3D" id="3.30.530.20">
    <property type="match status" value="1"/>
</dbReference>
<dbReference type="InterPro" id="IPR011009">
    <property type="entry name" value="Kinase-like_dom_sf"/>
</dbReference>
<comment type="similarity">
    <text evidence="1">Belongs to the choline/ethanolamine kinase family.</text>
</comment>
<evidence type="ECO:0008006" key="5">
    <source>
        <dbReference type="Google" id="ProtNLM"/>
    </source>
</evidence>
<feature type="compositionally biased region" description="Low complexity" evidence="2">
    <location>
        <begin position="712"/>
        <end position="721"/>
    </location>
</feature>
<feature type="compositionally biased region" description="Low complexity" evidence="2">
    <location>
        <begin position="1063"/>
        <end position="1078"/>
    </location>
</feature>
<dbReference type="Pfam" id="PF01633">
    <property type="entry name" value="Choline_kinase"/>
    <property type="match status" value="1"/>
</dbReference>
<protein>
    <recommendedName>
        <fullName evidence="5">Non-specific serine/threonine protein kinase</fullName>
    </recommendedName>
</protein>
<gene>
    <name evidence="3" type="ORF">PCOR1329_LOCUS83812</name>
</gene>
<feature type="compositionally biased region" description="Basic and acidic residues" evidence="2">
    <location>
        <begin position="751"/>
        <end position="762"/>
    </location>
</feature>
<evidence type="ECO:0000313" key="3">
    <source>
        <dbReference type="EMBL" id="CAK0909378.1"/>
    </source>
</evidence>
<dbReference type="Proteomes" id="UP001189429">
    <property type="component" value="Unassembled WGS sequence"/>
</dbReference>
<dbReference type="Gene3D" id="3.90.1200.10">
    <property type="match status" value="1"/>
</dbReference>
<dbReference type="EMBL" id="CAUYUJ010022182">
    <property type="protein sequence ID" value="CAK0909378.1"/>
    <property type="molecule type" value="Genomic_DNA"/>
</dbReference>
<evidence type="ECO:0000256" key="1">
    <source>
        <dbReference type="ARBA" id="ARBA00038211"/>
    </source>
</evidence>
<keyword evidence="4" id="KW-1185">Reference proteome</keyword>
<organism evidence="3 4">
    <name type="scientific">Prorocentrum cordatum</name>
    <dbReference type="NCBI Taxonomy" id="2364126"/>
    <lineage>
        <taxon>Eukaryota</taxon>
        <taxon>Sar</taxon>
        <taxon>Alveolata</taxon>
        <taxon>Dinophyceae</taxon>
        <taxon>Prorocentrales</taxon>
        <taxon>Prorocentraceae</taxon>
        <taxon>Prorocentrum</taxon>
    </lineage>
</organism>
<feature type="region of interest" description="Disordered" evidence="2">
    <location>
        <begin position="915"/>
        <end position="942"/>
    </location>
</feature>
<dbReference type="InterPro" id="IPR023393">
    <property type="entry name" value="START-like_dom_sf"/>
</dbReference>
<feature type="region of interest" description="Disordered" evidence="2">
    <location>
        <begin position="712"/>
        <end position="766"/>
    </location>
</feature>
<feature type="region of interest" description="Disordered" evidence="2">
    <location>
        <begin position="784"/>
        <end position="899"/>
    </location>
</feature>
<feature type="region of interest" description="Disordered" evidence="2">
    <location>
        <begin position="1060"/>
        <end position="1100"/>
    </location>
</feature>
<reference evidence="3" key="1">
    <citation type="submission" date="2023-10" db="EMBL/GenBank/DDBJ databases">
        <authorList>
            <person name="Chen Y."/>
            <person name="Shah S."/>
            <person name="Dougan E. K."/>
            <person name="Thang M."/>
            <person name="Chan C."/>
        </authorList>
    </citation>
    <scope>NUCLEOTIDE SEQUENCE [LARGE SCALE GENOMIC DNA]</scope>
</reference>
<dbReference type="PANTHER" id="PTHR22603:SF93">
    <property type="entry name" value="RE24176P"/>
    <property type="match status" value="1"/>
</dbReference>
<proteinExistence type="inferred from homology"/>
<comment type="caution">
    <text evidence="3">The sequence shown here is derived from an EMBL/GenBank/DDBJ whole genome shotgun (WGS) entry which is preliminary data.</text>
</comment>